<dbReference type="GO" id="GO:0016459">
    <property type="term" value="C:myosin complex"/>
    <property type="evidence" value="ECO:0007669"/>
    <property type="project" value="UniProtKB-KW"/>
</dbReference>
<feature type="domain" description="Myosin motor" evidence="11">
    <location>
        <begin position="127"/>
        <end position="919"/>
    </location>
</feature>
<sequence length="2448" mass="281642">MANTDRGQSLRGLYSSTSNQDQLLSPTLPSSAMKSTAKKPGQVMADAAATAEFNEKRWFWLPDEKKGYLACWIIKEHSSSTTNTDQDLPESPSAPNDQQIVEVGCVDDKTRTVKLDILEKMNPPKFNKLEDIADLTFLNEPSVVHNLRQRYESKMIYTYSGLFLVAINPYHPLPIYTPQVISQYKNKRREENPPHVYAVAERSWQHMLGERENQSILITGESGAGKTENTKRVISYLTAIASAHKFPASGSENSVSESSRPTMGSRTNTSSRVEVVDLVGKRLGKLERQILQANPILESFGNAQTVRNNNSSRFVRDSFYLLFKKKPCQKIHLINLTSHRQPSQGKFVRIEFNALGAISGANIDWYLLEKSRVTSRSEKERAFHIFYQLLIGCSSVGSGGGGDEELAEKLLLNSTDPKDYDYLNKTKLVVDGMDDLEEWKNLRDSLNVVGLSAEEQLNLFKIISIILHIGNIAVQSDRSDVAYIHAGAANQSLANLEQVFHLLGLPNLEEFKKSILRPKIKAGREFVTQQRNAKQVKEELSSLCTTLYEKSFGKLIDKINAMLDKSNKGNQNSLSSFKSTFIGVLDIAGFEIFETNGFEQLCINYTNERLQQFFNHHMFVLEQEEYSKEDIDWDFVNFGLDLQPTIDLIESSSDPIGILSCLDEECIMPRATDFTFTEKLIGLVAKNPNPKFIKSRFNSTAGFIIQHYAGHVEYRTEGWLEKNKDPLNSNLTNVLASSNDKFIAALFEEYRDPSSEPTAPAAAAVNSDAPGGQSIGKRRGVKRGAFRTVGQRHKEQLTSLMYQLQSTQPHFVRCIVPNPDKRPGVIDVKLVLDQLRCNGVLEGIRIARLGYPNRLPFIEFRQRYEVLTPGIIPSGYLDGRKACIRMLGALELDESVYKIGLTKVFFKSGVLAELEERRDEYLYEIFTNLQANCRSFIHQRKMKKVLNKAMSIRTIQRNARIYNELKSWPWWQLYTRVRPLLAATRDDNELRKKANELNQLKEKNEKERQEREKLEVMKNAVEAEKQRVEDELEQERLEMEMALVEELEATRKELEALEDQFENEVKLHHATKVAVQEIDNRKEDLIKQIAELEAQQSKWINDESRLKASINEQQRVIEKLEKDKDDLQRAHEDLKRQQAESEEDLERNEKRLKMVIADLEGKLEFENDSMNKLKTKIEQLEKDYMNSKIQLGEMKKTIMEYESKLKHKEAEAIGLENQKSIAIKEKETNVKRTKELEIHIESLDQQLADSRGEIQQHISQQQAISQELDETRALLETKCSEEDMMSQVTKAREEELAKFREQRNQLLGEMSEIKRQGNQAIADIKSERDQVRQQFESAAQAHKEATQQITVQTQKISNLELSLQKADRAKQAVEIELQEIRSKHLEATNCLDKTMKEKEGLEKQLSASVLKFQDMEDAMLKIERERSAWNRQVEDLKSKLEAELNKRLELEHDNISLEKDLKIHKDTVSEHEKNSASLRKELTLKNQELHKAISLQDKTIVEHVHVLEEAKKYTDRQLSEAQALLRDQAGQLKLLDRTVARLKGEAEDLTRELQKERAQNRQSHAQHRRVSGANDNKNEVHLLKLTLDKEKVARNQAEANVKKLQAELQVAKTGITSMGNIGRRPQTEVSTILDTGVSGKAKKEYENRIADLERQLLERDATLNKATIDRVKKQVEQRYTDLIHLVKSDPNKNENELKNKLLAELQQANEELENEMASSLDSLGRPVIEPMKNFANGAAFKRNHGRPGSVARMSREFDQNALGQDRFKMIQLEETIRKHERANHGLQADLQVMSIQQIKSDVIRNHLESQLNGLLKILNNEDSNQSITIEEIKRKLNLENEQLQELLKEEMEARSLAEQSRLKGSQNLKEIQNSFTNSMDDRFSKLESNQFNLLSQNRASAHELESQKTRINELQQTKAMLEAGNKRQKINGRCWPSCRRLRSKELPLVTSRTPWFLGNSKPFFRKADQYRDRVEAAEVARLKAEKSEVGFHYLQNSLQGQPSAKCTFFLIQTFAKVSLADSERRRAEAAEDREAAEQRARVAEQRVRELEAYLEDEGGDFTKAQRETERTLAELNELRDQYDRAMKDRDYTVEATRQRFQHELENLAKELESERERTMKVREEVRQLRTERDELQIRNDERLYSRGGFSKEKERLETKVQDITKAYDEAVAAQAEQSSQIVTLMSQVRDLRAARDEAEADRAALVTAKKSLEQRLEEIGSEFLSANSGRLSNDRVLQTLQQERSDLKRQLEEKEDLVSGALERQKKAEAFANDCQMEANRERSESSELLKANTELERKIKLLNLKIVDFETRTMTSSPRSAQNRNNLSVIDPKQYEEVVNQLEQEKENYNKLSKKAERSLKDLEFKLVDSDRSKNRLLDEIKNFENKLFSLRKLNSDLVESSFFLSKRRAEREVADLQEKISRLQVELERYKSMGVLSRSPGPTRRT</sequence>
<feature type="binding site" evidence="8">
    <location>
        <begin position="220"/>
        <end position="227"/>
    </location>
    <ligand>
        <name>ATP</name>
        <dbReference type="ChEBI" id="CHEBI:30616"/>
    </ligand>
</feature>
<dbReference type="PROSITE" id="PS51456">
    <property type="entry name" value="MYOSIN_MOTOR"/>
    <property type="match status" value="1"/>
</dbReference>
<feature type="compositionally biased region" description="Polar residues" evidence="10">
    <location>
        <begin position="260"/>
        <end position="269"/>
    </location>
</feature>
<evidence type="ECO:0000256" key="8">
    <source>
        <dbReference type="PROSITE-ProRule" id="PRU00782"/>
    </source>
</evidence>
<keyword evidence="3 8" id="KW-0067">ATP-binding</keyword>
<evidence type="ECO:0000256" key="9">
    <source>
        <dbReference type="SAM" id="Coils"/>
    </source>
</evidence>
<proteinExistence type="inferred from homology"/>
<reference evidence="13 14" key="1">
    <citation type="submission" date="2015-08" db="EMBL/GenBank/DDBJ databases">
        <title>Next Generation Sequencing and Analysis of the Genome of Puccinia sorghi L Schw, the Causal Agent of Maize Common Rust.</title>
        <authorList>
            <person name="Rochi L."/>
            <person name="Burguener G."/>
            <person name="Darino M."/>
            <person name="Turjanski A."/>
            <person name="Kreff E."/>
            <person name="Dieguez M.J."/>
            <person name="Sacco F."/>
        </authorList>
    </citation>
    <scope>NUCLEOTIDE SEQUENCE [LARGE SCALE GENOMIC DNA]</scope>
    <source>
        <strain evidence="13 14">RO10H11247</strain>
    </source>
</reference>
<dbReference type="OrthoDB" id="2500868at2759"/>
<keyword evidence="4 9" id="KW-0175">Coiled coil</keyword>
<dbReference type="SMART" id="SM00242">
    <property type="entry name" value="MYSc"/>
    <property type="match status" value="1"/>
</dbReference>
<feature type="compositionally biased region" description="Low complexity" evidence="10">
    <location>
        <begin position="755"/>
        <end position="770"/>
    </location>
</feature>
<dbReference type="PRINTS" id="PR00193">
    <property type="entry name" value="MYOSINHEAVY"/>
</dbReference>
<feature type="region of interest" description="Disordered" evidence="10">
    <location>
        <begin position="1"/>
        <end position="39"/>
    </location>
</feature>
<evidence type="ECO:0000256" key="6">
    <source>
        <dbReference type="ARBA" id="ARBA00023175"/>
    </source>
</evidence>
<dbReference type="GO" id="GO:0007015">
    <property type="term" value="P:actin filament organization"/>
    <property type="evidence" value="ECO:0007669"/>
    <property type="project" value="TreeGrafter"/>
</dbReference>
<evidence type="ECO:0000259" key="11">
    <source>
        <dbReference type="PROSITE" id="PS51456"/>
    </source>
</evidence>
<dbReference type="InterPro" id="IPR027417">
    <property type="entry name" value="P-loop_NTPase"/>
</dbReference>
<evidence type="ECO:0000256" key="3">
    <source>
        <dbReference type="ARBA" id="ARBA00022840"/>
    </source>
</evidence>
<feature type="coiled-coil region" evidence="9">
    <location>
        <begin position="1897"/>
        <end position="1931"/>
    </location>
</feature>
<evidence type="ECO:0000313" key="14">
    <source>
        <dbReference type="Proteomes" id="UP000037035"/>
    </source>
</evidence>
<feature type="region of interest" description="Disordered" evidence="10">
    <location>
        <begin position="248"/>
        <end position="269"/>
    </location>
</feature>
<feature type="region of interest" description="Disordered" evidence="10">
    <location>
        <begin position="1551"/>
        <end position="1577"/>
    </location>
</feature>
<dbReference type="Gene3D" id="1.20.120.720">
    <property type="entry name" value="Myosin VI head, motor domain, U50 subdomain"/>
    <property type="match status" value="1"/>
</dbReference>
<dbReference type="EMBL" id="LAVV01009502">
    <property type="protein sequence ID" value="KNZ50484.1"/>
    <property type="molecule type" value="Genomic_DNA"/>
</dbReference>
<evidence type="ECO:0000256" key="5">
    <source>
        <dbReference type="ARBA" id="ARBA00023123"/>
    </source>
</evidence>
<keyword evidence="6 8" id="KW-0505">Motor protein</keyword>
<evidence type="ECO:0000256" key="2">
    <source>
        <dbReference type="ARBA" id="ARBA00022741"/>
    </source>
</evidence>
<feature type="domain" description="Myosin N-terminal SH3-like" evidence="12">
    <location>
        <begin position="54"/>
        <end position="123"/>
    </location>
</feature>
<dbReference type="PANTHER" id="PTHR13140">
    <property type="entry name" value="MYOSIN"/>
    <property type="match status" value="1"/>
</dbReference>
<feature type="coiled-coil region" evidence="9">
    <location>
        <begin position="1829"/>
        <end position="1860"/>
    </location>
</feature>
<feature type="region of interest" description="Actin-binding" evidence="8">
    <location>
        <begin position="797"/>
        <end position="819"/>
    </location>
</feature>
<keyword evidence="2 8" id="KW-0547">Nucleotide-binding</keyword>
<dbReference type="GO" id="GO:0016020">
    <property type="term" value="C:membrane"/>
    <property type="evidence" value="ECO:0007669"/>
    <property type="project" value="TreeGrafter"/>
</dbReference>
<feature type="coiled-coil region" evidence="9">
    <location>
        <begin position="983"/>
        <end position="1260"/>
    </location>
</feature>
<dbReference type="SUPFAM" id="SSF52540">
    <property type="entry name" value="P-loop containing nucleoside triphosphate hydrolases"/>
    <property type="match status" value="1"/>
</dbReference>
<dbReference type="Gene3D" id="1.10.10.820">
    <property type="match status" value="1"/>
</dbReference>
<dbReference type="GO" id="GO:0051015">
    <property type="term" value="F:actin filament binding"/>
    <property type="evidence" value="ECO:0007669"/>
    <property type="project" value="TreeGrafter"/>
</dbReference>
<dbReference type="CDD" id="cd01377">
    <property type="entry name" value="MYSc_class_II"/>
    <property type="match status" value="1"/>
</dbReference>
<feature type="region of interest" description="Disordered" evidence="10">
    <location>
        <begin position="754"/>
        <end position="777"/>
    </location>
</feature>
<keyword evidence="5 8" id="KW-0518">Myosin</keyword>
<evidence type="ECO:0000256" key="1">
    <source>
        <dbReference type="ARBA" id="ARBA00008314"/>
    </source>
</evidence>
<dbReference type="InterPro" id="IPR001609">
    <property type="entry name" value="Myosin_head_motor_dom-like"/>
</dbReference>
<comment type="similarity">
    <text evidence="1 8">Belongs to the TRAFAC class myosin-kinesin ATPase superfamily. Myosin family.</text>
</comment>
<evidence type="ECO:0008006" key="15">
    <source>
        <dbReference type="Google" id="ProtNLM"/>
    </source>
</evidence>
<dbReference type="VEuPathDB" id="FungiDB:VP01_43g4"/>
<dbReference type="FunFam" id="3.40.850.10:FF:000101">
    <property type="entry name" value="Slow myosin heavy chain 2"/>
    <property type="match status" value="1"/>
</dbReference>
<keyword evidence="14" id="KW-1185">Reference proteome</keyword>
<dbReference type="Gene3D" id="1.20.58.530">
    <property type="match status" value="1"/>
</dbReference>
<evidence type="ECO:0000256" key="10">
    <source>
        <dbReference type="SAM" id="MobiDB-lite"/>
    </source>
</evidence>
<dbReference type="Proteomes" id="UP000037035">
    <property type="component" value="Unassembled WGS sequence"/>
</dbReference>
<feature type="coiled-coil region" evidence="9">
    <location>
        <begin position="2019"/>
        <end position="2435"/>
    </location>
</feature>
<evidence type="ECO:0000256" key="4">
    <source>
        <dbReference type="ARBA" id="ARBA00023054"/>
    </source>
</evidence>
<feature type="coiled-coil region" evidence="9">
    <location>
        <begin position="1691"/>
        <end position="1722"/>
    </location>
</feature>
<dbReference type="GO" id="GO:0000146">
    <property type="term" value="F:microfilament motor activity"/>
    <property type="evidence" value="ECO:0007669"/>
    <property type="project" value="TreeGrafter"/>
</dbReference>
<dbReference type="GO" id="GO:0005737">
    <property type="term" value="C:cytoplasm"/>
    <property type="evidence" value="ECO:0007669"/>
    <property type="project" value="UniProtKB-ARBA"/>
</dbReference>
<dbReference type="STRING" id="27349.A0A0L6UPN6"/>
<dbReference type="InterPro" id="IPR036961">
    <property type="entry name" value="Kinesin_motor_dom_sf"/>
</dbReference>
<comment type="caution">
    <text evidence="13">The sequence shown here is derived from an EMBL/GenBank/DDBJ whole genome shotgun (WGS) entry which is preliminary data.</text>
</comment>
<dbReference type="PANTHER" id="PTHR13140:SF857">
    <property type="entry name" value="MYOSIN-11"/>
    <property type="match status" value="1"/>
</dbReference>
<feature type="coiled-coil region" evidence="9">
    <location>
        <begin position="1412"/>
        <end position="1488"/>
    </location>
</feature>
<keyword evidence="7 8" id="KW-0009">Actin-binding</keyword>
<accession>A0A0L6UPN6</accession>
<feature type="compositionally biased region" description="Low complexity" evidence="10">
    <location>
        <begin position="249"/>
        <end position="259"/>
    </location>
</feature>
<dbReference type="PROSITE" id="PS51844">
    <property type="entry name" value="SH3_LIKE"/>
    <property type="match status" value="1"/>
</dbReference>
<evidence type="ECO:0000313" key="13">
    <source>
        <dbReference type="EMBL" id="KNZ50484.1"/>
    </source>
</evidence>
<dbReference type="GO" id="GO:0005524">
    <property type="term" value="F:ATP binding"/>
    <property type="evidence" value="ECO:0007669"/>
    <property type="project" value="UniProtKB-UniRule"/>
</dbReference>
<dbReference type="Gene3D" id="3.40.850.10">
    <property type="entry name" value="Kinesin motor domain"/>
    <property type="match status" value="1"/>
</dbReference>
<dbReference type="Gene3D" id="1.20.5.4820">
    <property type="match status" value="1"/>
</dbReference>
<name>A0A0L6UPN6_9BASI</name>
<evidence type="ECO:0000256" key="7">
    <source>
        <dbReference type="ARBA" id="ARBA00023203"/>
    </source>
</evidence>
<protein>
    <recommendedName>
        <fullName evidence="15">Myosin heavy chain</fullName>
    </recommendedName>
</protein>
<dbReference type="Pfam" id="PF00063">
    <property type="entry name" value="Myosin_head"/>
    <property type="match status" value="2"/>
</dbReference>
<dbReference type="InterPro" id="IPR004009">
    <property type="entry name" value="SH3_Myosin"/>
</dbReference>
<feature type="coiled-coil region" evidence="9">
    <location>
        <begin position="1296"/>
        <end position="1383"/>
    </location>
</feature>
<gene>
    <name evidence="13" type="ORF">VP01_43g4</name>
</gene>
<evidence type="ECO:0000259" key="12">
    <source>
        <dbReference type="PROSITE" id="PS51844"/>
    </source>
</evidence>
<dbReference type="SUPFAM" id="SSF90257">
    <property type="entry name" value="Myosin rod fragments"/>
    <property type="match status" value="1"/>
</dbReference>
<organism evidence="13 14">
    <name type="scientific">Puccinia sorghi</name>
    <dbReference type="NCBI Taxonomy" id="27349"/>
    <lineage>
        <taxon>Eukaryota</taxon>
        <taxon>Fungi</taxon>
        <taxon>Dikarya</taxon>
        <taxon>Basidiomycota</taxon>
        <taxon>Pucciniomycotina</taxon>
        <taxon>Pucciniomycetes</taxon>
        <taxon>Pucciniales</taxon>
        <taxon>Pucciniaceae</taxon>
        <taxon>Puccinia</taxon>
    </lineage>
</organism>
<feature type="compositionally biased region" description="Polar residues" evidence="10">
    <location>
        <begin position="14"/>
        <end position="34"/>
    </location>
</feature>